<accession>A0A2H0XD05</accession>
<keyword evidence="4" id="KW-0699">rRNA-binding</keyword>
<feature type="region of interest" description="Disordered" evidence="6">
    <location>
        <begin position="1"/>
        <end position="24"/>
    </location>
</feature>
<evidence type="ECO:0000313" key="7">
    <source>
        <dbReference type="EMBL" id="PIS22772.1"/>
    </source>
</evidence>
<dbReference type="NCBIfam" id="TIGR00165">
    <property type="entry name" value="S18"/>
    <property type="match status" value="1"/>
</dbReference>
<dbReference type="GO" id="GO:0003735">
    <property type="term" value="F:structural constituent of ribosome"/>
    <property type="evidence" value="ECO:0007669"/>
    <property type="project" value="InterPro"/>
</dbReference>
<sequence length="84" mass="9725">MPSYASTDRGQERSRDRDREPYAKITTVPSYKEPLSLKRFVTDRGKLVPAKRTGASAKMQRIISREVKRARFMALLPYTDRHAL</sequence>
<dbReference type="SUPFAM" id="SSF46911">
    <property type="entry name" value="Ribosomal protein S18"/>
    <property type="match status" value="1"/>
</dbReference>
<evidence type="ECO:0000256" key="1">
    <source>
        <dbReference type="ARBA" id="ARBA00005589"/>
    </source>
</evidence>
<evidence type="ECO:0000256" key="3">
    <source>
        <dbReference type="ARBA" id="ARBA00023274"/>
    </source>
</evidence>
<evidence type="ECO:0000313" key="8">
    <source>
        <dbReference type="Proteomes" id="UP000231252"/>
    </source>
</evidence>
<feature type="compositionally biased region" description="Basic and acidic residues" evidence="6">
    <location>
        <begin position="9"/>
        <end position="22"/>
    </location>
</feature>
<comment type="caution">
    <text evidence="7">The sequence shown here is derived from an EMBL/GenBank/DDBJ whole genome shotgun (WGS) entry which is preliminary data.</text>
</comment>
<dbReference type="PANTHER" id="PTHR13479">
    <property type="entry name" value="30S RIBOSOMAL PROTEIN S18"/>
    <property type="match status" value="1"/>
</dbReference>
<dbReference type="GO" id="GO:0070181">
    <property type="term" value="F:small ribosomal subunit rRNA binding"/>
    <property type="evidence" value="ECO:0007669"/>
    <property type="project" value="TreeGrafter"/>
</dbReference>
<dbReference type="Pfam" id="PF01084">
    <property type="entry name" value="Ribosomal_S18"/>
    <property type="match status" value="1"/>
</dbReference>
<evidence type="ECO:0000256" key="2">
    <source>
        <dbReference type="ARBA" id="ARBA00022980"/>
    </source>
</evidence>
<evidence type="ECO:0000256" key="4">
    <source>
        <dbReference type="HAMAP-Rule" id="MF_00270"/>
    </source>
</evidence>
<evidence type="ECO:0000256" key="6">
    <source>
        <dbReference type="SAM" id="MobiDB-lite"/>
    </source>
</evidence>
<protein>
    <recommendedName>
        <fullName evidence="4">Small ribosomal subunit protein bS18</fullName>
    </recommendedName>
</protein>
<keyword evidence="2 4" id="KW-0689">Ribosomal protein</keyword>
<comment type="function">
    <text evidence="4">Binds as a heterodimer with protein bS6 to the central domain of the 16S rRNA, where it helps stabilize the platform of the 30S subunit.</text>
</comment>
<dbReference type="GO" id="GO:0006412">
    <property type="term" value="P:translation"/>
    <property type="evidence" value="ECO:0007669"/>
    <property type="project" value="UniProtKB-UniRule"/>
</dbReference>
<dbReference type="InterPro" id="IPR001648">
    <property type="entry name" value="Ribosomal_bS18"/>
</dbReference>
<keyword evidence="3 4" id="KW-0687">Ribonucleoprotein</keyword>
<comment type="subunit">
    <text evidence="4">Part of the 30S ribosomal subunit. Forms a tight heterodimer with protein bS6.</text>
</comment>
<name>A0A2H0XD05_UNCKA</name>
<dbReference type="PANTHER" id="PTHR13479:SF40">
    <property type="entry name" value="SMALL RIBOSOMAL SUBUNIT PROTEIN BS18M"/>
    <property type="match status" value="1"/>
</dbReference>
<dbReference type="AlphaFoldDB" id="A0A2H0XD05"/>
<dbReference type="InterPro" id="IPR036870">
    <property type="entry name" value="Ribosomal_bS18_sf"/>
</dbReference>
<organism evidence="7 8">
    <name type="scientific">candidate division WWE3 bacterium CG08_land_8_20_14_0_20_41_10</name>
    <dbReference type="NCBI Taxonomy" id="1975085"/>
    <lineage>
        <taxon>Bacteria</taxon>
        <taxon>Katanobacteria</taxon>
    </lineage>
</organism>
<dbReference type="Proteomes" id="UP000231252">
    <property type="component" value="Unassembled WGS sequence"/>
</dbReference>
<dbReference type="PRINTS" id="PR00974">
    <property type="entry name" value="RIBOSOMALS18"/>
</dbReference>
<dbReference type="HAMAP" id="MF_00270">
    <property type="entry name" value="Ribosomal_bS18"/>
    <property type="match status" value="1"/>
</dbReference>
<comment type="similarity">
    <text evidence="1 4 5">Belongs to the bacterial ribosomal protein bS18 family.</text>
</comment>
<reference evidence="8" key="1">
    <citation type="submission" date="2017-09" db="EMBL/GenBank/DDBJ databases">
        <title>Depth-based differentiation of microbial function through sediment-hosted aquifers and enrichment of novel symbionts in the deep terrestrial subsurface.</title>
        <authorList>
            <person name="Probst A.J."/>
            <person name="Ladd B."/>
            <person name="Jarett J.K."/>
            <person name="Geller-Mcgrath D.E."/>
            <person name="Sieber C.M.K."/>
            <person name="Emerson J.B."/>
            <person name="Anantharaman K."/>
            <person name="Thomas B.C."/>
            <person name="Malmstrom R."/>
            <person name="Stieglmeier M."/>
            <person name="Klingl A."/>
            <person name="Woyke T."/>
            <person name="Ryan C.M."/>
            <person name="Banfield J.F."/>
        </authorList>
    </citation>
    <scope>NUCLEOTIDE SEQUENCE [LARGE SCALE GENOMIC DNA]</scope>
</reference>
<evidence type="ECO:0000256" key="5">
    <source>
        <dbReference type="RuleBase" id="RU003910"/>
    </source>
</evidence>
<dbReference type="EMBL" id="PEYU01000002">
    <property type="protein sequence ID" value="PIS22772.1"/>
    <property type="molecule type" value="Genomic_DNA"/>
</dbReference>
<keyword evidence="4" id="KW-0694">RNA-binding</keyword>
<proteinExistence type="inferred from homology"/>
<dbReference type="GO" id="GO:0022627">
    <property type="term" value="C:cytosolic small ribosomal subunit"/>
    <property type="evidence" value="ECO:0007669"/>
    <property type="project" value="TreeGrafter"/>
</dbReference>
<gene>
    <name evidence="4 7" type="primary">rpsR</name>
    <name evidence="7" type="ORF">COT50_00130</name>
</gene>
<dbReference type="Gene3D" id="4.10.640.10">
    <property type="entry name" value="Ribosomal protein S18"/>
    <property type="match status" value="1"/>
</dbReference>